<dbReference type="EMBL" id="MKGI01000079">
    <property type="protein sequence ID" value="OEL10138.1"/>
    <property type="molecule type" value="Genomic_DNA"/>
</dbReference>
<dbReference type="PANTHER" id="PTHR13061">
    <property type="entry name" value="DYNACTIN SUBUNIT P25"/>
    <property type="match status" value="1"/>
</dbReference>
<dbReference type="InterPro" id="IPR050484">
    <property type="entry name" value="Transf_Hexapept/Carb_Anhydrase"/>
</dbReference>
<dbReference type="Gene3D" id="2.160.10.10">
    <property type="entry name" value="Hexapeptide repeat proteins"/>
    <property type="match status" value="1"/>
</dbReference>
<organism evidence="1 2">
    <name type="scientific">Cloacibacterium normanense</name>
    <dbReference type="NCBI Taxonomy" id="237258"/>
    <lineage>
        <taxon>Bacteria</taxon>
        <taxon>Pseudomonadati</taxon>
        <taxon>Bacteroidota</taxon>
        <taxon>Flavobacteriia</taxon>
        <taxon>Flavobacteriales</taxon>
        <taxon>Weeksellaceae</taxon>
    </lineage>
</organism>
<comment type="caution">
    <text evidence="1">The sequence shown here is derived from an EMBL/GenBank/DDBJ whole genome shotgun (WGS) entry which is preliminary data.</text>
</comment>
<dbReference type="Proteomes" id="UP000095601">
    <property type="component" value="Unassembled WGS sequence"/>
</dbReference>
<gene>
    <name evidence="1" type="ORF">BHF72_0832</name>
</gene>
<dbReference type="SUPFAM" id="SSF51161">
    <property type="entry name" value="Trimeric LpxA-like enzymes"/>
    <property type="match status" value="1"/>
</dbReference>
<dbReference type="PATRIC" id="fig|237258.4.peg.1012"/>
<dbReference type="RefSeq" id="WP_069800679.1">
    <property type="nucleotide sequence ID" value="NZ_CP034157.1"/>
</dbReference>
<dbReference type="GO" id="GO:0016740">
    <property type="term" value="F:transferase activity"/>
    <property type="evidence" value="ECO:0007669"/>
    <property type="project" value="UniProtKB-KW"/>
</dbReference>
<dbReference type="KEGG" id="cnr:EB819_09390"/>
<sequence length="196" mass="21417">MANIYSYHGIKPIIKKSAYIHPQAVIIGNVEIGEEVYIGPNAVLRGDWGKIIIKDGANVQENCTLHVFPGIPTILEESAHIGHGAIIHSAHIGKNCLVGMNAVVMDNAKIGDECIIGALSFVPTGFISENRKLIVGSPAKVIREVSDEMIAWKTKGTAIYQELAREGHIAIQPCEPYTEFVEQTPTKIVDYSVWTK</sequence>
<dbReference type="Pfam" id="PF00132">
    <property type="entry name" value="Hexapep"/>
    <property type="match status" value="2"/>
</dbReference>
<dbReference type="CDD" id="cd04745">
    <property type="entry name" value="LbH_paaY_like"/>
    <property type="match status" value="1"/>
</dbReference>
<keyword evidence="1" id="KW-0808">Transferase</keyword>
<dbReference type="PANTHER" id="PTHR13061:SF29">
    <property type="entry name" value="GAMMA CARBONIC ANHYDRASE-LIKE 1, MITOCHONDRIAL-RELATED"/>
    <property type="match status" value="1"/>
</dbReference>
<protein>
    <submittedName>
        <fullName evidence="1">Bacterial transferase hexapeptide family protein</fullName>
    </submittedName>
</protein>
<dbReference type="STRING" id="237258.SAMN04489756_103103"/>
<dbReference type="OrthoDB" id="9803036at2"/>
<dbReference type="InterPro" id="IPR001451">
    <property type="entry name" value="Hexapep"/>
</dbReference>
<reference evidence="1 2" key="1">
    <citation type="submission" date="2016-09" db="EMBL/GenBank/DDBJ databases">
        <authorList>
            <person name="Capua I."/>
            <person name="De Benedictis P."/>
            <person name="Joannis T."/>
            <person name="Lombin L.H."/>
            <person name="Cattoli G."/>
        </authorList>
    </citation>
    <scope>NUCLEOTIDE SEQUENCE [LARGE SCALE GENOMIC DNA]</scope>
    <source>
        <strain evidence="1 2">NRS-1</strain>
    </source>
</reference>
<dbReference type="InterPro" id="IPR011004">
    <property type="entry name" value="Trimer_LpxA-like_sf"/>
</dbReference>
<evidence type="ECO:0000313" key="1">
    <source>
        <dbReference type="EMBL" id="OEL10138.1"/>
    </source>
</evidence>
<name>A0A1E5UBG0_9FLAO</name>
<accession>A0A1E5UBG0</accession>
<dbReference type="AlphaFoldDB" id="A0A1E5UBG0"/>
<evidence type="ECO:0000313" key="2">
    <source>
        <dbReference type="Proteomes" id="UP000095601"/>
    </source>
</evidence>
<keyword evidence="2" id="KW-1185">Reference proteome</keyword>
<proteinExistence type="predicted"/>